<dbReference type="InterPro" id="IPR050950">
    <property type="entry name" value="HTH-type_LysR_regulators"/>
</dbReference>
<dbReference type="KEGG" id="bph:Bphy_6811"/>
<dbReference type="Gene3D" id="3.40.190.290">
    <property type="match status" value="1"/>
</dbReference>
<evidence type="ECO:0000256" key="1">
    <source>
        <dbReference type="ARBA" id="ARBA00009437"/>
    </source>
</evidence>
<dbReference type="PANTHER" id="PTHR30419">
    <property type="entry name" value="HTH-TYPE TRANSCRIPTIONAL REGULATOR YBHD"/>
    <property type="match status" value="1"/>
</dbReference>
<keyword evidence="7" id="KW-1185">Reference proteome</keyword>
<dbReference type="InterPro" id="IPR000847">
    <property type="entry name" value="LysR_HTH_N"/>
</dbReference>
<dbReference type="Pfam" id="PF00126">
    <property type="entry name" value="HTH_1"/>
    <property type="match status" value="1"/>
</dbReference>
<dbReference type="SUPFAM" id="SSF46785">
    <property type="entry name" value="Winged helix' DNA-binding domain"/>
    <property type="match status" value="1"/>
</dbReference>
<dbReference type="RefSeq" id="WP_012405987.1">
    <property type="nucleotide sequence ID" value="NC_010625.1"/>
</dbReference>
<keyword evidence="3" id="KW-0238">DNA-binding</keyword>
<name>B2JTC5_PARP8</name>
<evidence type="ECO:0000313" key="7">
    <source>
        <dbReference type="Proteomes" id="UP000001192"/>
    </source>
</evidence>
<organism evidence="6 7">
    <name type="scientific">Paraburkholderia phymatum (strain DSM 17167 / CIP 108236 / LMG 21445 / STM815)</name>
    <name type="common">Burkholderia phymatum</name>
    <dbReference type="NCBI Taxonomy" id="391038"/>
    <lineage>
        <taxon>Bacteria</taxon>
        <taxon>Pseudomonadati</taxon>
        <taxon>Pseudomonadota</taxon>
        <taxon>Betaproteobacteria</taxon>
        <taxon>Burkholderiales</taxon>
        <taxon>Burkholderiaceae</taxon>
        <taxon>Paraburkholderia</taxon>
    </lineage>
</organism>
<keyword evidence="6" id="KW-0614">Plasmid</keyword>
<feature type="domain" description="HTH lysR-type" evidence="5">
    <location>
        <begin position="6"/>
        <end position="63"/>
    </location>
</feature>
<evidence type="ECO:0000259" key="5">
    <source>
        <dbReference type="PROSITE" id="PS50931"/>
    </source>
</evidence>
<comment type="similarity">
    <text evidence="1">Belongs to the LysR transcriptional regulatory family.</text>
</comment>
<dbReference type="InterPro" id="IPR005119">
    <property type="entry name" value="LysR_subst-bd"/>
</dbReference>
<dbReference type="FunFam" id="1.10.10.10:FF:000001">
    <property type="entry name" value="LysR family transcriptional regulator"/>
    <property type="match status" value="1"/>
</dbReference>
<dbReference type="CDD" id="cd08440">
    <property type="entry name" value="PBP2_LTTR_like_4"/>
    <property type="match status" value="1"/>
</dbReference>
<dbReference type="GO" id="GO:0003677">
    <property type="term" value="F:DNA binding"/>
    <property type="evidence" value="ECO:0007669"/>
    <property type="project" value="UniProtKB-KW"/>
</dbReference>
<evidence type="ECO:0000256" key="3">
    <source>
        <dbReference type="ARBA" id="ARBA00023125"/>
    </source>
</evidence>
<dbReference type="EMBL" id="CP001045">
    <property type="protein sequence ID" value="ACC75828.1"/>
    <property type="molecule type" value="Genomic_DNA"/>
</dbReference>
<dbReference type="GO" id="GO:0005829">
    <property type="term" value="C:cytosol"/>
    <property type="evidence" value="ECO:0007669"/>
    <property type="project" value="TreeGrafter"/>
</dbReference>
<dbReference type="PANTHER" id="PTHR30419:SF30">
    <property type="entry name" value="LYSR FAMILY TRANSCRIPTIONAL REGULATOR"/>
    <property type="match status" value="1"/>
</dbReference>
<dbReference type="Pfam" id="PF03466">
    <property type="entry name" value="LysR_substrate"/>
    <property type="match status" value="1"/>
</dbReference>
<dbReference type="InterPro" id="IPR036390">
    <property type="entry name" value="WH_DNA-bd_sf"/>
</dbReference>
<evidence type="ECO:0000256" key="2">
    <source>
        <dbReference type="ARBA" id="ARBA00023015"/>
    </source>
</evidence>
<gene>
    <name evidence="6" type="ordered locus">Bphy_6811</name>
</gene>
<dbReference type="OrthoDB" id="8675247at2"/>
<dbReference type="Gene3D" id="1.10.10.10">
    <property type="entry name" value="Winged helix-like DNA-binding domain superfamily/Winged helix DNA-binding domain"/>
    <property type="match status" value="1"/>
</dbReference>
<accession>B2JTC5</accession>
<protein>
    <submittedName>
        <fullName evidence="6">Transcriptional regulator, LysR family</fullName>
    </submittedName>
</protein>
<evidence type="ECO:0000256" key="4">
    <source>
        <dbReference type="ARBA" id="ARBA00023163"/>
    </source>
</evidence>
<dbReference type="HOGENOM" id="CLU_039613_6_0_4"/>
<keyword evidence="2" id="KW-0805">Transcription regulation</keyword>
<dbReference type="AlphaFoldDB" id="B2JTC5"/>
<dbReference type="InterPro" id="IPR036388">
    <property type="entry name" value="WH-like_DNA-bd_sf"/>
</dbReference>
<sequence>MSFPRFTPRQLCAFVAVADLGSFAKAGERLSLSTSAISQLVSELESLLGFRLFDRTTRTVSLTPAGREFQSSAKNVLVHMELAKATADDIRNRAAGIVRVAAPLILASTILPAAVKAYAKSHPGVLVRIRDTQVEDLIGTVNKAAVDLAVGPDQPVSEGIARMDLFRSPWVLWFAPSHPLIKRSEVTWNELREHPLVVAGRDYERTISLTHNEYHENERITPVDIVDNISTAFGMAAEELGLVIAPAYVGLLGRRFDLEMRPIVEPEVTRQVCLYQSSTRAASPAAEGFRDHLISWLAGKDDLGQRARP</sequence>
<dbReference type="SUPFAM" id="SSF53850">
    <property type="entry name" value="Periplasmic binding protein-like II"/>
    <property type="match status" value="1"/>
</dbReference>
<evidence type="ECO:0000313" key="6">
    <source>
        <dbReference type="EMBL" id="ACC75828.1"/>
    </source>
</evidence>
<geneLocation type="plasmid" evidence="6 7">
    <name>pBPHY01</name>
</geneLocation>
<proteinExistence type="inferred from homology"/>
<dbReference type="Proteomes" id="UP000001192">
    <property type="component" value="Plasmid pBPHY01"/>
</dbReference>
<keyword evidence="4" id="KW-0804">Transcription</keyword>
<dbReference type="GO" id="GO:0003700">
    <property type="term" value="F:DNA-binding transcription factor activity"/>
    <property type="evidence" value="ECO:0007669"/>
    <property type="project" value="InterPro"/>
</dbReference>
<reference evidence="7" key="1">
    <citation type="journal article" date="2014" name="Stand. Genomic Sci.">
        <title>Complete genome sequence of Burkholderia phymatum STM815(T), a broad host range and efficient nitrogen-fixing symbiont of Mimosa species.</title>
        <authorList>
            <person name="Moulin L."/>
            <person name="Klonowska A."/>
            <person name="Caroline B."/>
            <person name="Booth K."/>
            <person name="Vriezen J.A."/>
            <person name="Melkonian R."/>
            <person name="James E.K."/>
            <person name="Young J.P."/>
            <person name="Bena G."/>
            <person name="Hauser L."/>
            <person name="Land M."/>
            <person name="Kyrpides N."/>
            <person name="Bruce D."/>
            <person name="Chain P."/>
            <person name="Copeland A."/>
            <person name="Pitluck S."/>
            <person name="Woyke T."/>
            <person name="Lizotte-Waniewski M."/>
            <person name="Bristow J."/>
            <person name="Riley M."/>
        </authorList>
    </citation>
    <scope>NUCLEOTIDE SEQUENCE [LARGE SCALE GENOMIC DNA]</scope>
    <source>
        <strain evidence="7">DSM 17167 / CIP 108236 / LMG 21445 / STM815</strain>
        <plasmid evidence="7">Plasmid pBPHY01</plasmid>
    </source>
</reference>
<dbReference type="PROSITE" id="PS50931">
    <property type="entry name" value="HTH_LYSR"/>
    <property type="match status" value="1"/>
</dbReference>